<name>E4S4A4_CALA7</name>
<dbReference type="KEGG" id="cki:Calkr_0818"/>
<dbReference type="Gene3D" id="1.20.120.1220">
    <property type="match status" value="1"/>
</dbReference>
<dbReference type="Proteomes" id="UP000009256">
    <property type="component" value="Chromosome"/>
</dbReference>
<keyword evidence="3" id="KW-1003">Cell membrane</keyword>
<dbReference type="Pfam" id="PF01478">
    <property type="entry name" value="Peptidase_A24"/>
    <property type="match status" value="1"/>
</dbReference>
<feature type="transmembrane region" description="Helical" evidence="7">
    <location>
        <begin position="119"/>
        <end position="140"/>
    </location>
</feature>
<dbReference type="EC" id="3.4.23.43" evidence="10"/>
<dbReference type="PANTHER" id="PTHR30487">
    <property type="entry name" value="TYPE 4 PREPILIN-LIKE PROTEINS LEADER PEPTIDE-PROCESSING ENZYME"/>
    <property type="match status" value="1"/>
</dbReference>
<dbReference type="EMBL" id="CP002326">
    <property type="protein sequence ID" value="ADQ40341.1"/>
    <property type="molecule type" value="Genomic_DNA"/>
</dbReference>
<feature type="transmembrane region" description="Helical" evidence="7">
    <location>
        <begin position="6"/>
        <end position="23"/>
    </location>
</feature>
<feature type="transmembrane region" description="Helical" evidence="7">
    <location>
        <begin position="146"/>
        <end position="169"/>
    </location>
</feature>
<reference key="1">
    <citation type="submission" date="2010-11" db="EMBL/GenBank/DDBJ databases">
        <title>Complete sequence of chromosome of Caldicellulosiruptor kristjanssonii 177R1B.</title>
        <authorList>
            <consortium name="US DOE Joint Genome Institute"/>
            <person name="Lucas S."/>
            <person name="Copeland A."/>
            <person name="Lapidus A."/>
            <person name="Cheng J.-F."/>
            <person name="Bruce D."/>
            <person name="Goodwin L."/>
            <person name="Pitluck S."/>
            <person name="Davenport K."/>
            <person name="Detter J.C."/>
            <person name="Han C."/>
            <person name="Tapia R."/>
            <person name="Land M."/>
            <person name="Hauser L."/>
            <person name="Jeffries C."/>
            <person name="Kyrpides N."/>
            <person name="Ivanova N."/>
            <person name="Mikhailova N."/>
            <person name="Blumer-Schuette S.E."/>
            <person name="Kelly R.M."/>
            <person name="Woyke T."/>
        </authorList>
    </citation>
    <scope>NUCLEOTIDE SEQUENCE</scope>
    <source>
        <strain>177R1B</strain>
    </source>
</reference>
<accession>E4S4A4</accession>
<evidence type="ECO:0000256" key="1">
    <source>
        <dbReference type="ARBA" id="ARBA00004651"/>
    </source>
</evidence>
<dbReference type="InterPro" id="IPR050882">
    <property type="entry name" value="Prepilin_peptidase/N-MTase"/>
</dbReference>
<keyword evidence="11" id="KW-1185">Reference proteome</keyword>
<dbReference type="GO" id="GO:0005886">
    <property type="term" value="C:plasma membrane"/>
    <property type="evidence" value="ECO:0007669"/>
    <property type="project" value="UniProtKB-SubCell"/>
</dbReference>
<reference evidence="10 11" key="2">
    <citation type="journal article" date="2011" name="J. Bacteriol.">
        <title>Complete genome sequences for the anaerobic, extremely thermophilic plant biomass-degrading bacteria Caldicellulosiruptor hydrothermalis, Caldicellulosiruptor kristjanssonii, Caldicellulosiruptor kronotskyensis, Caldicellulosiruptor owensenis, and Caldicellulosiruptor lactoaceticus.</title>
        <authorList>
            <person name="Blumer-Schuette S.E."/>
            <person name="Ozdemir I."/>
            <person name="Mistry D."/>
            <person name="Lucas S."/>
            <person name="Lapidus A."/>
            <person name="Cheng J.F."/>
            <person name="Goodwin L.A."/>
            <person name="Pitluck S."/>
            <person name="Land M.L."/>
            <person name="Hauser L.J."/>
            <person name="Woyke T."/>
            <person name="Mikhailova N."/>
            <person name="Pati A."/>
            <person name="Kyrpides N.C."/>
            <person name="Ivanova N."/>
            <person name="Detter J.C."/>
            <person name="Walston-Davenport K."/>
            <person name="Han S."/>
            <person name="Adams M.W."/>
            <person name="Kelly R.M."/>
        </authorList>
    </citation>
    <scope>NUCLEOTIDE SEQUENCE [LARGE SCALE GENOMIC DNA]</scope>
    <source>
        <strain evidence="11">ATCC 700853 / DSM 12137 / I77R1B</strain>
    </source>
</reference>
<evidence type="ECO:0000256" key="2">
    <source>
        <dbReference type="ARBA" id="ARBA00005801"/>
    </source>
</evidence>
<evidence type="ECO:0000256" key="4">
    <source>
        <dbReference type="ARBA" id="ARBA00022692"/>
    </source>
</evidence>
<proteinExistence type="inferred from homology"/>
<dbReference type="AlphaFoldDB" id="E4S4A4"/>
<evidence type="ECO:0000259" key="8">
    <source>
        <dbReference type="Pfam" id="PF01478"/>
    </source>
</evidence>
<feature type="transmembrane region" description="Helical" evidence="7">
    <location>
        <begin position="68"/>
        <end position="87"/>
    </location>
</feature>
<dbReference type="STRING" id="632335.Calkr_0818"/>
<organism evidence="10 11">
    <name type="scientific">Caldicellulosiruptor acetigenus (strain ATCC 700853 / DSM 12137 / I77R1B)</name>
    <name type="common">Caldicellulosiruptor kristjanssonii</name>
    <dbReference type="NCBI Taxonomy" id="632335"/>
    <lineage>
        <taxon>Bacteria</taxon>
        <taxon>Bacillati</taxon>
        <taxon>Bacillota</taxon>
        <taxon>Bacillota incertae sedis</taxon>
        <taxon>Caldicellulosiruptorales</taxon>
        <taxon>Caldicellulosiruptoraceae</taxon>
        <taxon>Caldicellulosiruptor</taxon>
    </lineage>
</organism>
<comment type="similarity">
    <text evidence="2">Belongs to the peptidase A24 family.</text>
</comment>
<dbReference type="OrthoDB" id="9789291at2"/>
<comment type="subcellular location">
    <subcellularLocation>
        <location evidence="1">Cell membrane</location>
        <topology evidence="1">Multi-pass membrane protein</topology>
    </subcellularLocation>
</comment>
<evidence type="ECO:0000256" key="6">
    <source>
        <dbReference type="ARBA" id="ARBA00023136"/>
    </source>
</evidence>
<protein>
    <submittedName>
        <fullName evidence="10">Prepilin peptidase</fullName>
        <ecNumber evidence="10">3.4.23.43</ecNumber>
    </submittedName>
</protein>
<keyword evidence="6 7" id="KW-0472">Membrane</keyword>
<dbReference type="GO" id="GO:0006465">
    <property type="term" value="P:signal peptide processing"/>
    <property type="evidence" value="ECO:0007669"/>
    <property type="project" value="TreeGrafter"/>
</dbReference>
<dbReference type="InterPro" id="IPR010627">
    <property type="entry name" value="Prepilin_pept_A24_N"/>
</dbReference>
<gene>
    <name evidence="10" type="ordered locus">Calkr_0818</name>
</gene>
<keyword evidence="5 7" id="KW-1133">Transmembrane helix</keyword>
<evidence type="ECO:0000313" key="10">
    <source>
        <dbReference type="EMBL" id="ADQ40341.1"/>
    </source>
</evidence>
<evidence type="ECO:0000259" key="9">
    <source>
        <dbReference type="Pfam" id="PF06750"/>
    </source>
</evidence>
<feature type="domain" description="Prepilin type IV endopeptidase peptidase" evidence="8">
    <location>
        <begin position="101"/>
        <end position="212"/>
    </location>
</feature>
<evidence type="ECO:0000256" key="5">
    <source>
        <dbReference type="ARBA" id="ARBA00022989"/>
    </source>
</evidence>
<dbReference type="PANTHER" id="PTHR30487:SF0">
    <property type="entry name" value="PREPILIN LEADER PEPTIDASE_N-METHYLTRANSFERASE-RELATED"/>
    <property type="match status" value="1"/>
</dbReference>
<dbReference type="InterPro" id="IPR000045">
    <property type="entry name" value="Prepilin_IV_endopep_pep"/>
</dbReference>
<feature type="transmembrane region" description="Helical" evidence="7">
    <location>
        <begin position="230"/>
        <end position="251"/>
    </location>
</feature>
<keyword evidence="10" id="KW-0378">Hydrolase</keyword>
<keyword evidence="4 7" id="KW-0812">Transmembrane</keyword>
<dbReference type="RefSeq" id="WP_013432162.1">
    <property type="nucleotide sequence ID" value="NC_014721.1"/>
</dbReference>
<feature type="domain" description="Prepilin peptidase A24 N-terminal" evidence="9">
    <location>
        <begin position="7"/>
        <end position="86"/>
    </location>
</feature>
<evidence type="ECO:0000313" key="11">
    <source>
        <dbReference type="Proteomes" id="UP000009256"/>
    </source>
</evidence>
<evidence type="ECO:0000256" key="3">
    <source>
        <dbReference type="ARBA" id="ARBA00022475"/>
    </source>
</evidence>
<evidence type="ECO:0000256" key="7">
    <source>
        <dbReference type="SAM" id="Phobius"/>
    </source>
</evidence>
<dbReference type="eggNOG" id="COG1989">
    <property type="taxonomic scope" value="Bacteria"/>
</dbReference>
<dbReference type="Pfam" id="PF06750">
    <property type="entry name" value="A24_N_bact"/>
    <property type="match status" value="1"/>
</dbReference>
<dbReference type="GO" id="GO:0004190">
    <property type="term" value="F:aspartic-type endopeptidase activity"/>
    <property type="evidence" value="ECO:0007669"/>
    <property type="project" value="UniProtKB-EC"/>
</dbReference>
<dbReference type="HOGENOM" id="CLU_057101_0_1_9"/>
<sequence>MELLAGLFGLVFGSFLNVCIYRLPVGKSIVWPPSHCPICGKKLKWHDLIPVLSFVLLRGQCRFCKSRISIMYPVVEILSAAGAYLSFKVFGLTLEAVLLYLFYMVLLYIGAVDVRTKEISTISIILLGILKIGFVAVQTLSEGKHMSISGMVFVLSGGILNSAFVALIWLLSKGKAMGFGDVLLLIAGGFGFDWKEMVVCNLLSFAVGALWSVVYLIKHGCGKSSFKSEIPFAPFICFALFITTIWGKWLADLYINLVWRG</sequence>
<feature type="transmembrane region" description="Helical" evidence="7">
    <location>
        <begin position="198"/>
        <end position="218"/>
    </location>
</feature>
<feature type="transmembrane region" description="Helical" evidence="7">
    <location>
        <begin position="93"/>
        <end position="112"/>
    </location>
</feature>